<dbReference type="EMBL" id="BLLN01000004">
    <property type="protein sequence ID" value="GFH72886.1"/>
    <property type="molecule type" value="Genomic_DNA"/>
</dbReference>
<feature type="transmembrane region" description="Helical" evidence="6">
    <location>
        <begin position="246"/>
        <end position="266"/>
    </location>
</feature>
<keyword evidence="2" id="KW-1003">Cell membrane</keyword>
<dbReference type="Pfam" id="PF00482">
    <property type="entry name" value="T2SSF"/>
    <property type="match status" value="1"/>
</dbReference>
<evidence type="ECO:0000313" key="8">
    <source>
        <dbReference type="EMBL" id="GFH72886.1"/>
    </source>
</evidence>
<dbReference type="InterPro" id="IPR018076">
    <property type="entry name" value="T2SS_GspF_dom"/>
</dbReference>
<dbReference type="PANTHER" id="PTHR35007">
    <property type="entry name" value="INTEGRAL MEMBRANE PROTEIN-RELATED"/>
    <property type="match status" value="1"/>
</dbReference>
<evidence type="ECO:0000256" key="3">
    <source>
        <dbReference type="ARBA" id="ARBA00022692"/>
    </source>
</evidence>
<dbReference type="PANTHER" id="PTHR35007:SF3">
    <property type="entry name" value="POSSIBLE CONSERVED ALANINE RICH MEMBRANE PROTEIN"/>
    <property type="match status" value="1"/>
</dbReference>
<keyword evidence="5 6" id="KW-0472">Membrane</keyword>
<proteinExistence type="predicted"/>
<evidence type="ECO:0000259" key="7">
    <source>
        <dbReference type="Pfam" id="PF00482"/>
    </source>
</evidence>
<protein>
    <recommendedName>
        <fullName evidence="7">Type II secretion system protein GspF domain-containing protein</fullName>
    </recommendedName>
</protein>
<feature type="transmembrane region" description="Helical" evidence="6">
    <location>
        <begin position="222"/>
        <end position="240"/>
    </location>
</feature>
<dbReference type="RefSeq" id="WP_229831654.1">
    <property type="nucleotide sequence ID" value="NZ_BLLN01000004.1"/>
</dbReference>
<comment type="subcellular location">
    <subcellularLocation>
        <location evidence="1">Cell membrane</location>
        <topology evidence="1">Multi-pass membrane protein</topology>
    </subcellularLocation>
</comment>
<name>A0ABQ1CRA2_STRDI</name>
<organism evidence="8 9">
    <name type="scientific">Streptomyces diastaticus subsp. diastaticus</name>
    <dbReference type="NCBI Taxonomy" id="68040"/>
    <lineage>
        <taxon>Bacteria</taxon>
        <taxon>Bacillati</taxon>
        <taxon>Actinomycetota</taxon>
        <taxon>Actinomycetes</taxon>
        <taxon>Kitasatosporales</taxon>
        <taxon>Streptomycetaceae</taxon>
        <taxon>Streptomyces</taxon>
        <taxon>Streptomyces diastaticus group</taxon>
    </lineage>
</organism>
<evidence type="ECO:0000256" key="2">
    <source>
        <dbReference type="ARBA" id="ARBA00022475"/>
    </source>
</evidence>
<feature type="domain" description="Type II secretion system protein GspF" evidence="7">
    <location>
        <begin position="108"/>
        <end position="233"/>
    </location>
</feature>
<feature type="transmembrane region" description="Helical" evidence="6">
    <location>
        <begin position="67"/>
        <end position="91"/>
    </location>
</feature>
<keyword evidence="4 6" id="KW-1133">Transmembrane helix</keyword>
<keyword evidence="3 6" id="KW-0812">Transmembrane</keyword>
<dbReference type="InterPro" id="IPR042094">
    <property type="entry name" value="T2SS_GspF_sf"/>
</dbReference>
<keyword evidence="9" id="KW-1185">Reference proteome</keyword>
<evidence type="ECO:0000313" key="9">
    <source>
        <dbReference type="Proteomes" id="UP000472710"/>
    </source>
</evidence>
<comment type="caution">
    <text evidence="8">The sequence shown here is derived from an EMBL/GenBank/DDBJ whole genome shotgun (WGS) entry which is preliminary data.</text>
</comment>
<accession>A0ABQ1CRA2</accession>
<evidence type="ECO:0000256" key="4">
    <source>
        <dbReference type="ARBA" id="ARBA00022989"/>
    </source>
</evidence>
<evidence type="ECO:0000256" key="1">
    <source>
        <dbReference type="ARBA" id="ARBA00004651"/>
    </source>
</evidence>
<evidence type="ECO:0000256" key="5">
    <source>
        <dbReference type="ARBA" id="ARBA00023136"/>
    </source>
</evidence>
<gene>
    <name evidence="8" type="ORF">Sdia_36540</name>
</gene>
<dbReference type="GeneID" id="95073479"/>
<reference evidence="8 9" key="1">
    <citation type="submission" date="2020-02" db="EMBL/GenBank/DDBJ databases">
        <title>Whole genome shotgun sequence of Streptomyces diastaticus subsp. diastaticus NBRC 13412.</title>
        <authorList>
            <person name="Ichikawa N."/>
            <person name="Komaki H."/>
            <person name="Tamura T."/>
        </authorList>
    </citation>
    <scope>NUCLEOTIDE SEQUENCE [LARGE SCALE GENOMIC DNA]</scope>
    <source>
        <strain evidence="8 9">NBRC 13412</strain>
    </source>
</reference>
<sequence length="296" mass="31349">MIGALWWAGCGMLLAGGLVALAAGLYGTTREKGALAARLRLRGPGAAARRQRRATLGGLAGGVGLLVWLWSGVFVAGLLLGAAVVGVPWLLTPPSRVRIVKLEALADWAQRLAEILQIGLGLEEALIASRKHAPDDIAEEVRDLAERLRAGWDTREALEEFANQFDDVTADKAAAALILCAIDPGPGLASVLEDLAAQLRSEVSKRREAEADRAKARTSMRILTGITLGVLVVGAGADYAAPYATLTGQLVLFVIGTGFAGALLWARRLATHRGTPRFLVVDPRSRVTLAQEEVTR</sequence>
<dbReference type="Proteomes" id="UP000472710">
    <property type="component" value="Unassembled WGS sequence"/>
</dbReference>
<evidence type="ECO:0000256" key="6">
    <source>
        <dbReference type="SAM" id="Phobius"/>
    </source>
</evidence>
<dbReference type="Gene3D" id="1.20.81.30">
    <property type="entry name" value="Type II secretion system (T2SS), domain F"/>
    <property type="match status" value="1"/>
</dbReference>